<accession>D5EIZ6</accession>
<dbReference type="OrthoDB" id="9772751at2"/>
<dbReference type="InterPro" id="IPR011991">
    <property type="entry name" value="ArsR-like_HTH"/>
</dbReference>
<dbReference type="PANTHER" id="PTHR43591">
    <property type="entry name" value="METHYLTRANSFERASE"/>
    <property type="match status" value="1"/>
</dbReference>
<dbReference type="RefSeq" id="WP_013043117.1">
    <property type="nucleotide sequence ID" value="NC_014008.1"/>
</dbReference>
<evidence type="ECO:0000313" key="2">
    <source>
        <dbReference type="EMBL" id="ADE54395.1"/>
    </source>
</evidence>
<dbReference type="SUPFAM" id="SSF46785">
    <property type="entry name" value="Winged helix' DNA-binding domain"/>
    <property type="match status" value="1"/>
</dbReference>
<dbReference type="EMBL" id="CP001998">
    <property type="protein sequence ID" value="ADE54395.1"/>
    <property type="molecule type" value="Genomic_DNA"/>
</dbReference>
<dbReference type="STRING" id="583355.Caka_1376"/>
<dbReference type="Pfam" id="PF08241">
    <property type="entry name" value="Methyltransf_11"/>
    <property type="match status" value="1"/>
</dbReference>
<dbReference type="InterPro" id="IPR036388">
    <property type="entry name" value="WH-like_DNA-bd_sf"/>
</dbReference>
<dbReference type="GO" id="GO:0003700">
    <property type="term" value="F:DNA-binding transcription factor activity"/>
    <property type="evidence" value="ECO:0007669"/>
    <property type="project" value="InterPro"/>
</dbReference>
<evidence type="ECO:0000313" key="3">
    <source>
        <dbReference type="Proteomes" id="UP000000925"/>
    </source>
</evidence>
<dbReference type="Pfam" id="PF01022">
    <property type="entry name" value="HTH_5"/>
    <property type="match status" value="1"/>
</dbReference>
<feature type="domain" description="HTH arsR-type" evidence="1">
    <location>
        <begin position="1"/>
        <end position="93"/>
    </location>
</feature>
<proteinExistence type="predicted"/>
<dbReference type="SUPFAM" id="SSF53335">
    <property type="entry name" value="S-adenosyl-L-methionine-dependent methyltransferases"/>
    <property type="match status" value="1"/>
</dbReference>
<keyword evidence="3" id="KW-1185">Reference proteome</keyword>
<dbReference type="CDD" id="cd02440">
    <property type="entry name" value="AdoMet_MTases"/>
    <property type="match status" value="1"/>
</dbReference>
<dbReference type="Proteomes" id="UP000000925">
    <property type="component" value="Chromosome"/>
</dbReference>
<name>D5EIZ6_CORAD</name>
<evidence type="ECO:0000259" key="1">
    <source>
        <dbReference type="PROSITE" id="PS50987"/>
    </source>
</evidence>
<dbReference type="InterPro" id="IPR001845">
    <property type="entry name" value="HTH_ArsR_DNA-bd_dom"/>
</dbReference>
<sequence length="310" mass="34353">MADSWETLKLLSDSTRVRILTLLAKEELSVAELQEVLDMGQSRISSHLSLLRQGELVHDRREGKKTFYGLNGESDGKGAALLKAACAAVEQTDQIAEDGANLKRILEKRKRKAEEYFNSVAGRLGKNYCPGRSWEAIGHFLLHMTPRISIADLGAGEGLISQLLARRAEKVICVDNSPKMVEVGTELAKKNGFTNLTYKLGDIEEVPLADASVDLALLSQALHHAPKPELAVREAHRILRPGGQLIILDLLEHQFEKAHDLYADVWLGFSENKLYQFLKSAGFRQIEVSVVAKESEEPHFETVLASGFKS</sequence>
<dbReference type="Gene3D" id="1.10.10.10">
    <property type="entry name" value="Winged helix-like DNA-binding domain superfamily/Winged helix DNA-binding domain"/>
    <property type="match status" value="1"/>
</dbReference>
<reference evidence="2 3" key="1">
    <citation type="journal article" date="2010" name="Stand. Genomic Sci.">
        <title>Complete genome sequence of Coraliomargarita akajimensis type strain (04OKA010-24).</title>
        <authorList>
            <person name="Mavromatis K."/>
            <person name="Abt B."/>
            <person name="Brambilla E."/>
            <person name="Lapidus A."/>
            <person name="Copeland A."/>
            <person name="Deshpande S."/>
            <person name="Nolan M."/>
            <person name="Lucas S."/>
            <person name="Tice H."/>
            <person name="Cheng J.F."/>
            <person name="Han C."/>
            <person name="Detter J.C."/>
            <person name="Woyke T."/>
            <person name="Goodwin L."/>
            <person name="Pitluck S."/>
            <person name="Held B."/>
            <person name="Brettin T."/>
            <person name="Tapia R."/>
            <person name="Ivanova N."/>
            <person name="Mikhailova N."/>
            <person name="Pati A."/>
            <person name="Liolios K."/>
            <person name="Chen A."/>
            <person name="Palaniappan K."/>
            <person name="Land M."/>
            <person name="Hauser L."/>
            <person name="Chang Y.J."/>
            <person name="Jeffries C.D."/>
            <person name="Rohde M."/>
            <person name="Goker M."/>
            <person name="Bristow J."/>
            <person name="Eisen J.A."/>
            <person name="Markowitz V."/>
            <person name="Hugenholtz P."/>
            <person name="Klenk H.P."/>
            <person name="Kyrpides N.C."/>
        </authorList>
    </citation>
    <scope>NUCLEOTIDE SEQUENCE [LARGE SCALE GENOMIC DNA]</scope>
    <source>
        <strain evidence="3">DSM 45221 / IAM 15411 / JCM 23193 / KCTC 12865</strain>
    </source>
</reference>
<dbReference type="SMART" id="SM00418">
    <property type="entry name" value="HTH_ARSR"/>
    <property type="match status" value="1"/>
</dbReference>
<dbReference type="InterPro" id="IPR036390">
    <property type="entry name" value="WH_DNA-bd_sf"/>
</dbReference>
<protein>
    <submittedName>
        <fullName evidence="2">Transcriptional regulator, ArsR family</fullName>
    </submittedName>
</protein>
<dbReference type="HOGENOM" id="CLU_063642_1_0_0"/>
<dbReference type="eggNOG" id="COG2226">
    <property type="taxonomic scope" value="Bacteria"/>
</dbReference>
<dbReference type="AlphaFoldDB" id="D5EIZ6"/>
<dbReference type="KEGG" id="caa:Caka_1376"/>
<dbReference type="eggNOG" id="COG0640">
    <property type="taxonomic scope" value="Bacteria"/>
</dbReference>
<gene>
    <name evidence="2" type="ordered locus">Caka_1376</name>
</gene>
<organism evidence="2 3">
    <name type="scientific">Coraliomargarita akajimensis (strain DSM 45221 / IAM 15411 / JCM 23193 / KCTC 12865 / 04OKA010-24)</name>
    <dbReference type="NCBI Taxonomy" id="583355"/>
    <lineage>
        <taxon>Bacteria</taxon>
        <taxon>Pseudomonadati</taxon>
        <taxon>Verrucomicrobiota</taxon>
        <taxon>Opitutia</taxon>
        <taxon>Puniceicoccales</taxon>
        <taxon>Coraliomargaritaceae</taxon>
        <taxon>Coraliomargarita</taxon>
    </lineage>
</organism>
<dbReference type="PRINTS" id="PR00778">
    <property type="entry name" value="HTHARSR"/>
</dbReference>
<dbReference type="NCBIfam" id="NF033788">
    <property type="entry name" value="HTH_metalloreg"/>
    <property type="match status" value="1"/>
</dbReference>
<dbReference type="PROSITE" id="PS50987">
    <property type="entry name" value="HTH_ARSR_2"/>
    <property type="match status" value="1"/>
</dbReference>
<dbReference type="InterPro" id="IPR029063">
    <property type="entry name" value="SAM-dependent_MTases_sf"/>
</dbReference>
<dbReference type="CDD" id="cd00090">
    <property type="entry name" value="HTH_ARSR"/>
    <property type="match status" value="1"/>
</dbReference>
<dbReference type="InterPro" id="IPR013216">
    <property type="entry name" value="Methyltransf_11"/>
</dbReference>
<dbReference type="Gene3D" id="3.40.50.150">
    <property type="entry name" value="Vaccinia Virus protein VP39"/>
    <property type="match status" value="1"/>
</dbReference>
<dbReference type="GO" id="GO:0008757">
    <property type="term" value="F:S-adenosylmethionine-dependent methyltransferase activity"/>
    <property type="evidence" value="ECO:0007669"/>
    <property type="project" value="InterPro"/>
</dbReference>